<organism evidence="1 2">
    <name type="scientific">Gossypium stocksii</name>
    <dbReference type="NCBI Taxonomy" id="47602"/>
    <lineage>
        <taxon>Eukaryota</taxon>
        <taxon>Viridiplantae</taxon>
        <taxon>Streptophyta</taxon>
        <taxon>Embryophyta</taxon>
        <taxon>Tracheophyta</taxon>
        <taxon>Spermatophyta</taxon>
        <taxon>Magnoliopsida</taxon>
        <taxon>eudicotyledons</taxon>
        <taxon>Gunneridae</taxon>
        <taxon>Pentapetalae</taxon>
        <taxon>rosids</taxon>
        <taxon>malvids</taxon>
        <taxon>Malvales</taxon>
        <taxon>Malvaceae</taxon>
        <taxon>Malvoideae</taxon>
        <taxon>Gossypium</taxon>
    </lineage>
</organism>
<evidence type="ECO:0000313" key="1">
    <source>
        <dbReference type="EMBL" id="KAH1082769.1"/>
    </source>
</evidence>
<gene>
    <name evidence="1" type="ORF">J1N35_022530</name>
</gene>
<feature type="non-terminal residue" evidence="1">
    <location>
        <position position="1"/>
    </location>
</feature>
<dbReference type="EMBL" id="JAIQCV010000007">
    <property type="protein sequence ID" value="KAH1082769.1"/>
    <property type="molecule type" value="Genomic_DNA"/>
</dbReference>
<evidence type="ECO:0000313" key="2">
    <source>
        <dbReference type="Proteomes" id="UP000828251"/>
    </source>
</evidence>
<dbReference type="AlphaFoldDB" id="A0A9D3VI25"/>
<comment type="caution">
    <text evidence="1">The sequence shown here is derived from an EMBL/GenBank/DDBJ whole genome shotgun (WGS) entry which is preliminary data.</text>
</comment>
<name>A0A9D3VI25_9ROSI</name>
<keyword evidence="2" id="KW-1185">Reference proteome</keyword>
<sequence>SNKKEDITVEHHYQVDTQLQELKGRFNEHVVELLILTIALDPKEFFKLV</sequence>
<proteinExistence type="predicted"/>
<accession>A0A9D3VI25</accession>
<dbReference type="Proteomes" id="UP000828251">
    <property type="component" value="Unassembled WGS sequence"/>
</dbReference>
<reference evidence="1 2" key="1">
    <citation type="journal article" date="2021" name="Plant Biotechnol. J.">
        <title>Multi-omics assisted identification of the key and species-specific regulatory components of drought-tolerant mechanisms in Gossypium stocksii.</title>
        <authorList>
            <person name="Yu D."/>
            <person name="Ke L."/>
            <person name="Zhang D."/>
            <person name="Wu Y."/>
            <person name="Sun Y."/>
            <person name="Mei J."/>
            <person name="Sun J."/>
            <person name="Sun Y."/>
        </authorList>
    </citation>
    <scope>NUCLEOTIDE SEQUENCE [LARGE SCALE GENOMIC DNA]</scope>
    <source>
        <strain evidence="2">cv. E1</strain>
        <tissue evidence="1">Leaf</tissue>
    </source>
</reference>
<protein>
    <submittedName>
        <fullName evidence="1">Uncharacterized protein</fullName>
    </submittedName>
</protein>